<dbReference type="PROSITE" id="PS50977">
    <property type="entry name" value="HTH_TETR_2"/>
    <property type="match status" value="1"/>
</dbReference>
<keyword evidence="1" id="KW-0678">Repressor</keyword>
<evidence type="ECO:0000256" key="6">
    <source>
        <dbReference type="SAM" id="MobiDB-lite"/>
    </source>
</evidence>
<protein>
    <submittedName>
        <fullName evidence="8">TetR/AcrR family transcriptional regulator</fullName>
    </submittedName>
</protein>
<dbReference type="PRINTS" id="PR00455">
    <property type="entry name" value="HTHTETR"/>
</dbReference>
<dbReference type="PANTHER" id="PTHR30055:SF234">
    <property type="entry name" value="HTH-TYPE TRANSCRIPTIONAL REGULATOR BETI"/>
    <property type="match status" value="1"/>
</dbReference>
<keyword evidence="4" id="KW-0804">Transcription</keyword>
<evidence type="ECO:0000256" key="1">
    <source>
        <dbReference type="ARBA" id="ARBA00022491"/>
    </source>
</evidence>
<evidence type="ECO:0000313" key="8">
    <source>
        <dbReference type="EMBL" id="MCO5401595.1"/>
    </source>
</evidence>
<evidence type="ECO:0000256" key="2">
    <source>
        <dbReference type="ARBA" id="ARBA00023015"/>
    </source>
</evidence>
<gene>
    <name evidence="8" type="ORF">NG900_25615</name>
</gene>
<keyword evidence="9" id="KW-1185">Reference proteome</keyword>
<name>A0ABT1AT73_9RALS</name>
<dbReference type="InterPro" id="IPR023772">
    <property type="entry name" value="DNA-bd_HTH_TetR-type_CS"/>
</dbReference>
<dbReference type="Gene3D" id="1.10.357.10">
    <property type="entry name" value="Tetracycline Repressor, domain 2"/>
    <property type="match status" value="1"/>
</dbReference>
<dbReference type="Proteomes" id="UP001162811">
    <property type="component" value="Unassembled WGS sequence"/>
</dbReference>
<feature type="DNA-binding region" description="H-T-H motif" evidence="5">
    <location>
        <begin position="133"/>
        <end position="152"/>
    </location>
</feature>
<dbReference type="InterPro" id="IPR009057">
    <property type="entry name" value="Homeodomain-like_sf"/>
</dbReference>
<dbReference type="Pfam" id="PF00440">
    <property type="entry name" value="TetR_N"/>
    <property type="match status" value="1"/>
</dbReference>
<dbReference type="SUPFAM" id="SSF46689">
    <property type="entry name" value="Homeodomain-like"/>
    <property type="match status" value="1"/>
</dbReference>
<dbReference type="PROSITE" id="PS01081">
    <property type="entry name" value="HTH_TETR_1"/>
    <property type="match status" value="1"/>
</dbReference>
<evidence type="ECO:0000256" key="3">
    <source>
        <dbReference type="ARBA" id="ARBA00023125"/>
    </source>
</evidence>
<organism evidence="8 9">
    <name type="scientific">Ralstonia soli</name>
    <dbReference type="NCBI Taxonomy" id="2953896"/>
    <lineage>
        <taxon>Bacteria</taxon>
        <taxon>Pseudomonadati</taxon>
        <taxon>Pseudomonadota</taxon>
        <taxon>Betaproteobacteria</taxon>
        <taxon>Burkholderiales</taxon>
        <taxon>Burkholderiaceae</taxon>
        <taxon>Ralstonia</taxon>
    </lineage>
</organism>
<feature type="domain" description="HTH tetR-type" evidence="7">
    <location>
        <begin position="110"/>
        <end position="170"/>
    </location>
</feature>
<reference evidence="8" key="1">
    <citation type="submission" date="2022-06" db="EMBL/GenBank/DDBJ databases">
        <authorList>
            <person name="Lu C.-H."/>
        </authorList>
    </citation>
    <scope>NUCLEOTIDE SEQUENCE</scope>
    <source>
        <strain evidence="8">21MJYT02-11</strain>
    </source>
</reference>
<feature type="region of interest" description="Disordered" evidence="6">
    <location>
        <begin position="1"/>
        <end position="45"/>
    </location>
</feature>
<dbReference type="InterPro" id="IPR001647">
    <property type="entry name" value="HTH_TetR"/>
</dbReference>
<keyword evidence="2" id="KW-0805">Transcription regulation</keyword>
<keyword evidence="3 5" id="KW-0238">DNA-binding</keyword>
<evidence type="ECO:0000259" key="7">
    <source>
        <dbReference type="PROSITE" id="PS50977"/>
    </source>
</evidence>
<dbReference type="InterPro" id="IPR050109">
    <property type="entry name" value="HTH-type_TetR-like_transc_reg"/>
</dbReference>
<dbReference type="RefSeq" id="WP_252685056.1">
    <property type="nucleotide sequence ID" value="NZ_JAMXHT010000013.1"/>
</dbReference>
<reference evidence="8" key="2">
    <citation type="journal article" date="2023" name="Front. Microbiol.">
        <title>Ralstonia chuxiongensis sp. nov., Ralstonia mojiangensis sp. nov., and Ralstonia soli sp. nov., isolated from tobacco fields, are three novel species in the family Burkholderiaceae.</title>
        <authorList>
            <person name="Lu C.H."/>
            <person name="Zhang Y.Y."/>
            <person name="Jiang N."/>
            <person name="Chen W."/>
            <person name="Shao X."/>
            <person name="Zhao Z.M."/>
            <person name="Lu W.L."/>
            <person name="Hu X."/>
            <person name="Xi Y.X."/>
            <person name="Zou S.Y."/>
            <person name="Wei Q.J."/>
            <person name="Lin Z.L."/>
            <person name="Gong L."/>
            <person name="Gai X.T."/>
            <person name="Zhang L.Q."/>
            <person name="Li J.Y."/>
            <person name="Jin Y."/>
            <person name="Xia Z.Y."/>
        </authorList>
    </citation>
    <scope>NUCLEOTIDE SEQUENCE</scope>
    <source>
        <strain evidence="8">21MJYT02-11</strain>
    </source>
</reference>
<proteinExistence type="predicted"/>
<evidence type="ECO:0000256" key="4">
    <source>
        <dbReference type="ARBA" id="ARBA00023163"/>
    </source>
</evidence>
<dbReference type="PANTHER" id="PTHR30055">
    <property type="entry name" value="HTH-TYPE TRANSCRIPTIONAL REGULATOR RUTR"/>
    <property type="match status" value="1"/>
</dbReference>
<sequence length="295" mass="33430">MNPMNSVLARQHGGIGHRSSPVNEGEFRRRHGRSLPGNADADLGQLGSMSQTKQYVTHIGTNSTFVPIVGQSLTEEFDQQITARSTARESRKGMDRQLRWGDSSRMDSITDGQRAILRAALDAMVEHGIDGLSIDDVARRANISRRTLYRYFGTKKELIQKVISVENAAFFEEMQHSLAGFAHDFEAYCEECVCFAVRYRDRHHGGFHHNYLATSVSTEVFGYIVEDIAPMWRRVLEKPYRQYVAVRGPQVPALDDLIALISRIGLAYCLTPVEEPAMRTQMRILWSFHRDPNGK</sequence>
<evidence type="ECO:0000313" key="9">
    <source>
        <dbReference type="Proteomes" id="UP001162811"/>
    </source>
</evidence>
<dbReference type="EMBL" id="JAMXHT010000013">
    <property type="protein sequence ID" value="MCO5401595.1"/>
    <property type="molecule type" value="Genomic_DNA"/>
</dbReference>
<comment type="caution">
    <text evidence="8">The sequence shown here is derived from an EMBL/GenBank/DDBJ whole genome shotgun (WGS) entry which is preliminary data.</text>
</comment>
<evidence type="ECO:0000256" key="5">
    <source>
        <dbReference type="PROSITE-ProRule" id="PRU00335"/>
    </source>
</evidence>
<accession>A0ABT1AT73</accession>